<evidence type="ECO:0000259" key="1">
    <source>
        <dbReference type="Pfam" id="PF01593"/>
    </source>
</evidence>
<feature type="domain" description="Amine oxidase" evidence="1">
    <location>
        <begin position="6"/>
        <end position="417"/>
    </location>
</feature>
<evidence type="ECO:0000313" key="2">
    <source>
        <dbReference type="EMBL" id="KAJ7383969.1"/>
    </source>
</evidence>
<dbReference type="PANTHER" id="PTHR10742">
    <property type="entry name" value="FLAVIN MONOAMINE OXIDASE"/>
    <property type="match status" value="1"/>
</dbReference>
<dbReference type="InterPro" id="IPR050281">
    <property type="entry name" value="Flavin_monoamine_oxidase"/>
</dbReference>
<dbReference type="AlphaFoldDB" id="A0A9X0D3Z0"/>
<evidence type="ECO:0000313" key="3">
    <source>
        <dbReference type="Proteomes" id="UP001163046"/>
    </source>
</evidence>
<reference evidence="2" key="1">
    <citation type="submission" date="2023-01" db="EMBL/GenBank/DDBJ databases">
        <title>Genome assembly of the deep-sea coral Lophelia pertusa.</title>
        <authorList>
            <person name="Herrera S."/>
            <person name="Cordes E."/>
        </authorList>
    </citation>
    <scope>NUCLEOTIDE SEQUENCE</scope>
    <source>
        <strain evidence="2">USNM1676648</strain>
        <tissue evidence="2">Polyp</tissue>
    </source>
</reference>
<organism evidence="2 3">
    <name type="scientific">Desmophyllum pertusum</name>
    <dbReference type="NCBI Taxonomy" id="174260"/>
    <lineage>
        <taxon>Eukaryota</taxon>
        <taxon>Metazoa</taxon>
        <taxon>Cnidaria</taxon>
        <taxon>Anthozoa</taxon>
        <taxon>Hexacorallia</taxon>
        <taxon>Scleractinia</taxon>
        <taxon>Caryophylliina</taxon>
        <taxon>Caryophylliidae</taxon>
        <taxon>Desmophyllum</taxon>
    </lineage>
</organism>
<sequence>MHLLTLGGRVKQVQPFKGFPPFDLGGEFIHGSNTVVNKIAHDSGWLVLPSSHCEDEEEGTKIYYKGKLHSLSSDQPEIKQARDTWSKIINSKYTCQDDEGESVSDSVQIRLEEKGLSRDVLDVIDWWKMKISAGSLVHYGVREGRRRMESKYEWGLGDFRLAESYSQLVKYYLDNSVHVDKRLNWQVKEVVWKGDDWSSSNLGGRILLRNQHGEVLTAKYVVITVPLTILQDGDITFIPALPVNKNAAINTIQMRGAWKIVCRFKHRFWPDKLQQIYSVRGFSSEIWTHSCDSPDSDVKCHVIVGFETAEPAEEKSVLSGQEVLDGFLSHLDEMFGTVSDPHPATDSIMDHVYFHWSNHPFIRGGYSSPTAHAYDLRHVLASPVEDRLFFAGEATSLRSCSTVPTAIETGTRVADEVCHSAGLNPCAKL</sequence>
<gene>
    <name evidence="2" type="ORF">OS493_024659</name>
</gene>
<proteinExistence type="predicted"/>
<dbReference type="EMBL" id="MU825892">
    <property type="protein sequence ID" value="KAJ7383969.1"/>
    <property type="molecule type" value="Genomic_DNA"/>
</dbReference>
<accession>A0A9X0D3Z0</accession>
<dbReference type="Gene3D" id="3.90.660.10">
    <property type="match status" value="1"/>
</dbReference>
<dbReference type="GO" id="GO:0016491">
    <property type="term" value="F:oxidoreductase activity"/>
    <property type="evidence" value="ECO:0007669"/>
    <property type="project" value="InterPro"/>
</dbReference>
<dbReference type="Gene3D" id="3.50.50.60">
    <property type="entry name" value="FAD/NAD(P)-binding domain"/>
    <property type="match status" value="1"/>
</dbReference>
<keyword evidence="3" id="KW-1185">Reference proteome</keyword>
<comment type="caution">
    <text evidence="2">The sequence shown here is derived from an EMBL/GenBank/DDBJ whole genome shotgun (WGS) entry which is preliminary data.</text>
</comment>
<dbReference type="InterPro" id="IPR036188">
    <property type="entry name" value="FAD/NAD-bd_sf"/>
</dbReference>
<dbReference type="PANTHER" id="PTHR10742:SF418">
    <property type="entry name" value="AMINE OXIDASE DOMAIN-CONTAINING PROTEIN"/>
    <property type="match status" value="1"/>
</dbReference>
<protein>
    <recommendedName>
        <fullName evidence="1">Amine oxidase domain-containing protein</fullName>
    </recommendedName>
</protein>
<dbReference type="OrthoDB" id="5979935at2759"/>
<dbReference type="Proteomes" id="UP001163046">
    <property type="component" value="Unassembled WGS sequence"/>
</dbReference>
<dbReference type="SUPFAM" id="SSF51905">
    <property type="entry name" value="FAD/NAD(P)-binding domain"/>
    <property type="match status" value="1"/>
</dbReference>
<name>A0A9X0D3Z0_9CNID</name>
<dbReference type="SUPFAM" id="SSF54373">
    <property type="entry name" value="FAD-linked reductases, C-terminal domain"/>
    <property type="match status" value="1"/>
</dbReference>
<dbReference type="Pfam" id="PF01593">
    <property type="entry name" value="Amino_oxidase"/>
    <property type="match status" value="1"/>
</dbReference>
<dbReference type="InterPro" id="IPR002937">
    <property type="entry name" value="Amino_oxidase"/>
</dbReference>